<dbReference type="PANTHER" id="PTHR45138:SF9">
    <property type="entry name" value="DIGUANYLATE CYCLASE DGCM-RELATED"/>
    <property type="match status" value="1"/>
</dbReference>
<dbReference type="FunFam" id="3.30.70.270:FF:000001">
    <property type="entry name" value="Diguanylate cyclase domain protein"/>
    <property type="match status" value="1"/>
</dbReference>
<dbReference type="NCBIfam" id="TIGR00254">
    <property type="entry name" value="GGDEF"/>
    <property type="match status" value="1"/>
</dbReference>
<reference evidence="6 7" key="1">
    <citation type="submission" date="2020-08" db="EMBL/GenBank/DDBJ databases">
        <title>Oceanospirillum sp. nov. isolated from marine sediment.</title>
        <authorList>
            <person name="Ji X."/>
        </authorList>
    </citation>
    <scope>NUCLEOTIDE SEQUENCE [LARGE SCALE GENOMIC DNA]</scope>
    <source>
        <strain evidence="6 7">D5</strain>
    </source>
</reference>
<feature type="transmembrane region" description="Helical" evidence="4">
    <location>
        <begin position="165"/>
        <end position="185"/>
    </location>
</feature>
<dbReference type="GO" id="GO:0052621">
    <property type="term" value="F:diguanylate cyclase activity"/>
    <property type="evidence" value="ECO:0007669"/>
    <property type="project" value="UniProtKB-EC"/>
</dbReference>
<keyword evidence="4" id="KW-0472">Membrane</keyword>
<dbReference type="CDD" id="cd01949">
    <property type="entry name" value="GGDEF"/>
    <property type="match status" value="1"/>
</dbReference>
<evidence type="ECO:0000256" key="2">
    <source>
        <dbReference type="ARBA" id="ARBA00012528"/>
    </source>
</evidence>
<sequence length="390" mass="44305">MTTLLYRYFPHLIPSETHQMLRMRRTLMATGSGLVLTVIVIVARMMGLVDMSITAFILLYSLIWLINLSFPLMISYDINLLFKDPSLTIPQLIWHTLTNTISIYLVPDLHSVFLMHYLLVVLFGAFRMKRRGFLIMGVVILSCYTGVMALLHLSGKHEHGLLSEFLGGIVFLFMLIGVSIIGTEISSLRWALKKRNSELNAVMKQVKEQAITDDLTGLYNRRHLMDILRRQQALAVRGDYEFSLCFVDLDHFKQINDQYGHKTGDEVLQTFADLARNSVREVDFVARLGGEEFVLVLVRTPLDGAVYVAERLRQAMEAARLEILEPSHRVTASIGVAQYKPKEAIEETMHRADIAVYSAKNRGRNQVVTEDNLSSLILSSLHNDADLYTD</sequence>
<evidence type="ECO:0000256" key="4">
    <source>
        <dbReference type="SAM" id="Phobius"/>
    </source>
</evidence>
<dbReference type="Gene3D" id="3.30.70.270">
    <property type="match status" value="1"/>
</dbReference>
<keyword evidence="4" id="KW-0812">Transmembrane</keyword>
<dbReference type="PANTHER" id="PTHR45138">
    <property type="entry name" value="REGULATORY COMPONENTS OF SENSORY TRANSDUCTION SYSTEM"/>
    <property type="match status" value="1"/>
</dbReference>
<dbReference type="PROSITE" id="PS50887">
    <property type="entry name" value="GGDEF"/>
    <property type="match status" value="1"/>
</dbReference>
<protein>
    <recommendedName>
        <fullName evidence="2">diguanylate cyclase</fullName>
        <ecNumber evidence="2">2.7.7.65</ecNumber>
    </recommendedName>
</protein>
<dbReference type="SMART" id="SM00267">
    <property type="entry name" value="GGDEF"/>
    <property type="match status" value="1"/>
</dbReference>
<evidence type="ECO:0000313" key="6">
    <source>
        <dbReference type="EMBL" id="MBB1488228.1"/>
    </source>
</evidence>
<feature type="transmembrane region" description="Helical" evidence="4">
    <location>
        <begin position="109"/>
        <end position="126"/>
    </location>
</feature>
<evidence type="ECO:0000259" key="5">
    <source>
        <dbReference type="PROSITE" id="PS50887"/>
    </source>
</evidence>
<dbReference type="Proteomes" id="UP000565262">
    <property type="component" value="Unassembled WGS sequence"/>
</dbReference>
<name>A0A839ITD5_9GAMM</name>
<evidence type="ECO:0000256" key="1">
    <source>
        <dbReference type="ARBA" id="ARBA00001946"/>
    </source>
</evidence>
<feature type="transmembrane region" description="Helical" evidence="4">
    <location>
        <begin position="133"/>
        <end position="153"/>
    </location>
</feature>
<feature type="transmembrane region" description="Helical" evidence="4">
    <location>
        <begin position="55"/>
        <end position="76"/>
    </location>
</feature>
<keyword evidence="4" id="KW-1133">Transmembrane helix</keyword>
<accession>A0A839ITD5</accession>
<feature type="domain" description="GGDEF" evidence="5">
    <location>
        <begin position="240"/>
        <end position="372"/>
    </location>
</feature>
<dbReference type="InterPro" id="IPR050469">
    <property type="entry name" value="Diguanylate_Cyclase"/>
</dbReference>
<gene>
    <name evidence="6" type="ORF">H4O21_16620</name>
</gene>
<dbReference type="InterPro" id="IPR000160">
    <property type="entry name" value="GGDEF_dom"/>
</dbReference>
<dbReference type="SUPFAM" id="SSF55073">
    <property type="entry name" value="Nucleotide cyclase"/>
    <property type="match status" value="1"/>
</dbReference>
<proteinExistence type="predicted"/>
<evidence type="ECO:0000313" key="7">
    <source>
        <dbReference type="Proteomes" id="UP000565262"/>
    </source>
</evidence>
<organism evidence="6 7">
    <name type="scientific">Oceanospirillum sediminis</name>
    <dbReference type="NCBI Taxonomy" id="2760088"/>
    <lineage>
        <taxon>Bacteria</taxon>
        <taxon>Pseudomonadati</taxon>
        <taxon>Pseudomonadota</taxon>
        <taxon>Gammaproteobacteria</taxon>
        <taxon>Oceanospirillales</taxon>
        <taxon>Oceanospirillaceae</taxon>
        <taxon>Oceanospirillum</taxon>
    </lineage>
</organism>
<dbReference type="EC" id="2.7.7.65" evidence="2"/>
<comment type="caution">
    <text evidence="6">The sequence shown here is derived from an EMBL/GenBank/DDBJ whole genome shotgun (WGS) entry which is preliminary data.</text>
</comment>
<dbReference type="Pfam" id="PF00990">
    <property type="entry name" value="GGDEF"/>
    <property type="match status" value="1"/>
</dbReference>
<comment type="catalytic activity">
    <reaction evidence="3">
        <text>2 GTP = 3',3'-c-di-GMP + 2 diphosphate</text>
        <dbReference type="Rhea" id="RHEA:24898"/>
        <dbReference type="ChEBI" id="CHEBI:33019"/>
        <dbReference type="ChEBI" id="CHEBI:37565"/>
        <dbReference type="ChEBI" id="CHEBI:58805"/>
        <dbReference type="EC" id="2.7.7.65"/>
    </reaction>
</comment>
<dbReference type="InterPro" id="IPR029787">
    <property type="entry name" value="Nucleotide_cyclase"/>
</dbReference>
<evidence type="ECO:0000256" key="3">
    <source>
        <dbReference type="ARBA" id="ARBA00034247"/>
    </source>
</evidence>
<keyword evidence="7" id="KW-1185">Reference proteome</keyword>
<comment type="cofactor">
    <cofactor evidence="1">
        <name>Mg(2+)</name>
        <dbReference type="ChEBI" id="CHEBI:18420"/>
    </cofactor>
</comment>
<dbReference type="InterPro" id="IPR043128">
    <property type="entry name" value="Rev_trsase/Diguanyl_cyclase"/>
</dbReference>
<feature type="transmembrane region" description="Helical" evidence="4">
    <location>
        <begin position="26"/>
        <end position="43"/>
    </location>
</feature>
<dbReference type="AlphaFoldDB" id="A0A839ITD5"/>
<dbReference type="RefSeq" id="WP_182810001.1">
    <property type="nucleotide sequence ID" value="NZ_JACJFM010000025.1"/>
</dbReference>
<dbReference type="EMBL" id="JACJFM010000025">
    <property type="protein sequence ID" value="MBB1488228.1"/>
    <property type="molecule type" value="Genomic_DNA"/>
</dbReference>